<accession>A0ACB8ST47</accession>
<proteinExistence type="predicted"/>
<keyword evidence="2" id="KW-1185">Reference proteome</keyword>
<organism evidence="1 2">
    <name type="scientific">Artomyces pyxidatus</name>
    <dbReference type="NCBI Taxonomy" id="48021"/>
    <lineage>
        <taxon>Eukaryota</taxon>
        <taxon>Fungi</taxon>
        <taxon>Dikarya</taxon>
        <taxon>Basidiomycota</taxon>
        <taxon>Agaricomycotina</taxon>
        <taxon>Agaricomycetes</taxon>
        <taxon>Russulales</taxon>
        <taxon>Auriscalpiaceae</taxon>
        <taxon>Artomyces</taxon>
    </lineage>
</organism>
<reference evidence="1" key="1">
    <citation type="submission" date="2021-03" db="EMBL/GenBank/DDBJ databases">
        <authorList>
            <consortium name="DOE Joint Genome Institute"/>
            <person name="Ahrendt S."/>
            <person name="Looney B.P."/>
            <person name="Miyauchi S."/>
            <person name="Morin E."/>
            <person name="Drula E."/>
            <person name="Courty P.E."/>
            <person name="Chicoki N."/>
            <person name="Fauchery L."/>
            <person name="Kohler A."/>
            <person name="Kuo A."/>
            <person name="Labutti K."/>
            <person name="Pangilinan J."/>
            <person name="Lipzen A."/>
            <person name="Riley R."/>
            <person name="Andreopoulos W."/>
            <person name="He G."/>
            <person name="Johnson J."/>
            <person name="Barry K.W."/>
            <person name="Grigoriev I.V."/>
            <person name="Nagy L."/>
            <person name="Hibbett D."/>
            <person name="Henrissat B."/>
            <person name="Matheny P.B."/>
            <person name="Labbe J."/>
            <person name="Martin F."/>
        </authorList>
    </citation>
    <scope>NUCLEOTIDE SEQUENCE</scope>
    <source>
        <strain evidence="1">HHB10654</strain>
    </source>
</reference>
<reference evidence="1" key="2">
    <citation type="journal article" date="2022" name="New Phytol.">
        <title>Evolutionary transition to the ectomycorrhizal habit in the genomes of a hyperdiverse lineage of mushroom-forming fungi.</title>
        <authorList>
            <person name="Looney B."/>
            <person name="Miyauchi S."/>
            <person name="Morin E."/>
            <person name="Drula E."/>
            <person name="Courty P.E."/>
            <person name="Kohler A."/>
            <person name="Kuo A."/>
            <person name="LaButti K."/>
            <person name="Pangilinan J."/>
            <person name="Lipzen A."/>
            <person name="Riley R."/>
            <person name="Andreopoulos W."/>
            <person name="He G."/>
            <person name="Johnson J."/>
            <person name="Nolan M."/>
            <person name="Tritt A."/>
            <person name="Barry K.W."/>
            <person name="Grigoriev I.V."/>
            <person name="Nagy L.G."/>
            <person name="Hibbett D."/>
            <person name="Henrissat B."/>
            <person name="Matheny P.B."/>
            <person name="Labbe J."/>
            <person name="Martin F.M."/>
        </authorList>
    </citation>
    <scope>NUCLEOTIDE SEQUENCE</scope>
    <source>
        <strain evidence="1">HHB10654</strain>
    </source>
</reference>
<evidence type="ECO:0000313" key="2">
    <source>
        <dbReference type="Proteomes" id="UP000814140"/>
    </source>
</evidence>
<dbReference type="EMBL" id="MU277229">
    <property type="protein sequence ID" value="KAI0059081.1"/>
    <property type="molecule type" value="Genomic_DNA"/>
</dbReference>
<dbReference type="Proteomes" id="UP000814140">
    <property type="component" value="Unassembled WGS sequence"/>
</dbReference>
<sequence>MQAFFAAPSTNVSSRFLVPPPAPSRKLSQRVHGPQAELDDFLSSDLELSFASTMSLHSPSREPLALTPESEKDNVVPMDISPEPVRPVEGAQNATHTRVKNATRPRAFTSSARLFGRDLSNDFPPVAQVTTSSISKSGSTHAKRIQRAALPMEWMGQTKASQTQEREDHSQAVVPSSDAMDVDMSFSIDAAAPPQAELSPAPLSAAPTITGFNTLFFDTNSPERSRDDSPAHLPKKRRSKSPEQPSVGRRRAGTIDSSPAPSSPSAFKLERISSGAVFQRLQKPSLGGLGNPPENTNKRPRRPIMSAMVAPSDVVKFGDEENEAPQRNQLPPPRRAFSAMLAANTLGDSFSEDSSFEQGESSPAQAYAKRQQIKTIRRRDGTDDFRPLTGVSAMVQRDKAESPKVRASPEYGPGLGGFGDNEAHGKVLPCHRVREDGLMRINCKTLDLLLDGAYNGQIASYKVIDCRFDYEYNGGHVPGAININTTVALEDLLLGQNAMKPTPSTSGQGGLKHILVFHCEFSAKRAPTFAKHLRSKDRALNNHNYPNIHFPEVYILEGGYCQYFKESSTRCQPPAYVRMDDPHHAASRKEDLDQFRKAKFGRTKSYAYGDAMLASLGQQQQKRQTAPSGGATQLFAAANAARTRRCGALGTLAEDSHVTQSEDEDTDLGDSPCPPPTKNAGLKGKKLALGGTRGPLLRAETFDPSRFGGY</sequence>
<protein>
    <submittedName>
        <fullName evidence="1">Uncharacterized protein</fullName>
    </submittedName>
</protein>
<name>A0ACB8ST47_9AGAM</name>
<comment type="caution">
    <text evidence="1">The sequence shown here is derived from an EMBL/GenBank/DDBJ whole genome shotgun (WGS) entry which is preliminary data.</text>
</comment>
<gene>
    <name evidence="1" type="ORF">BV25DRAFT_1167038</name>
</gene>
<evidence type="ECO:0000313" key="1">
    <source>
        <dbReference type="EMBL" id="KAI0059081.1"/>
    </source>
</evidence>